<dbReference type="RefSeq" id="WP_114208871.1">
    <property type="nucleotide sequence ID" value="NZ_CP030840.1"/>
</dbReference>
<keyword evidence="8" id="KW-1185">Reference proteome</keyword>
<name>A0A2Z5G616_9BACT</name>
<feature type="transmembrane region" description="Helical" evidence="6">
    <location>
        <begin position="155"/>
        <end position="176"/>
    </location>
</feature>
<dbReference type="PIRSF" id="PIRSF006324">
    <property type="entry name" value="LeuE"/>
    <property type="match status" value="1"/>
</dbReference>
<feature type="transmembrane region" description="Helical" evidence="6">
    <location>
        <begin position="6"/>
        <end position="29"/>
    </location>
</feature>
<evidence type="ECO:0000256" key="1">
    <source>
        <dbReference type="ARBA" id="ARBA00004651"/>
    </source>
</evidence>
<dbReference type="GO" id="GO:0005886">
    <property type="term" value="C:plasma membrane"/>
    <property type="evidence" value="ECO:0007669"/>
    <property type="project" value="UniProtKB-SubCell"/>
</dbReference>
<sequence length="206" mass="21622">MLDRHLLALFLAAATLLAITPGPGILYVLARTLSGGKREGVLSALGTLVGGSIHVLAAGFGLSAVLAASATAFSLVKYAGAIYLVWLGFRMIRARNVPDELSETGTLNHGFRQGIVTEVLNPKTALFFLSFLPQFVNPALGHVVVQFVLLGAMSVSLNTTADLLVVAFAAPLGARLRSSTRFRRNQRVASGVGMIGLGAFLAFGEK</sequence>
<evidence type="ECO:0000256" key="4">
    <source>
        <dbReference type="ARBA" id="ARBA00022989"/>
    </source>
</evidence>
<comment type="subcellular location">
    <subcellularLocation>
        <location evidence="1">Cell membrane</location>
        <topology evidence="1">Multi-pass membrane protein</topology>
    </subcellularLocation>
</comment>
<reference evidence="7 8" key="1">
    <citation type="journal article" date="2018" name="Front. Microbiol.">
        <title>Hydrolytic Capabilities as a Key to Environmental Success: Chitinolytic and Cellulolytic Acidobacteria From Acidic Sub-arctic Soils and Boreal Peatlands.</title>
        <authorList>
            <person name="Belova S.E."/>
            <person name="Ravin N.V."/>
            <person name="Pankratov T.A."/>
            <person name="Rakitin A.L."/>
            <person name="Ivanova A.A."/>
            <person name="Beletsky A.V."/>
            <person name="Mardanov A.V."/>
            <person name="Sinninghe Damste J.S."/>
            <person name="Dedysh S.N."/>
        </authorList>
    </citation>
    <scope>NUCLEOTIDE SEQUENCE [LARGE SCALE GENOMIC DNA]</scope>
    <source>
        <strain evidence="7 8">SBC82</strain>
    </source>
</reference>
<protein>
    <submittedName>
        <fullName evidence="7">Threonine efflux protein</fullName>
    </submittedName>
</protein>
<organism evidence="7 8">
    <name type="scientific">Acidisarcina polymorpha</name>
    <dbReference type="NCBI Taxonomy" id="2211140"/>
    <lineage>
        <taxon>Bacteria</taxon>
        <taxon>Pseudomonadati</taxon>
        <taxon>Acidobacteriota</taxon>
        <taxon>Terriglobia</taxon>
        <taxon>Terriglobales</taxon>
        <taxon>Acidobacteriaceae</taxon>
        <taxon>Acidisarcina</taxon>
    </lineage>
</organism>
<feature type="transmembrane region" description="Helical" evidence="6">
    <location>
        <begin position="188"/>
        <end position="204"/>
    </location>
</feature>
<evidence type="ECO:0000256" key="5">
    <source>
        <dbReference type="ARBA" id="ARBA00023136"/>
    </source>
</evidence>
<feature type="transmembrane region" description="Helical" evidence="6">
    <location>
        <begin position="125"/>
        <end position="149"/>
    </location>
</feature>
<dbReference type="KEGG" id="abas:ACPOL_4728"/>
<keyword evidence="5 6" id="KW-0472">Membrane</keyword>
<dbReference type="InterPro" id="IPR001123">
    <property type="entry name" value="LeuE-type"/>
</dbReference>
<dbReference type="Proteomes" id="UP000253606">
    <property type="component" value="Chromosome"/>
</dbReference>
<evidence type="ECO:0000256" key="6">
    <source>
        <dbReference type="SAM" id="Phobius"/>
    </source>
</evidence>
<keyword evidence="4 6" id="KW-1133">Transmembrane helix</keyword>
<accession>A0A2Z5G616</accession>
<feature type="transmembrane region" description="Helical" evidence="6">
    <location>
        <begin position="66"/>
        <end position="86"/>
    </location>
</feature>
<keyword evidence="2" id="KW-1003">Cell membrane</keyword>
<dbReference type="PANTHER" id="PTHR30086:SF20">
    <property type="entry name" value="ARGININE EXPORTER PROTEIN ARGO-RELATED"/>
    <property type="match status" value="1"/>
</dbReference>
<gene>
    <name evidence="7" type="ORF">ACPOL_4728</name>
</gene>
<evidence type="ECO:0000256" key="2">
    <source>
        <dbReference type="ARBA" id="ARBA00022475"/>
    </source>
</evidence>
<dbReference type="AlphaFoldDB" id="A0A2Z5G616"/>
<feature type="transmembrane region" description="Helical" evidence="6">
    <location>
        <begin position="41"/>
        <end position="60"/>
    </location>
</feature>
<dbReference type="Pfam" id="PF01810">
    <property type="entry name" value="LysE"/>
    <property type="match status" value="1"/>
</dbReference>
<keyword evidence="3 6" id="KW-0812">Transmembrane</keyword>
<evidence type="ECO:0000256" key="3">
    <source>
        <dbReference type="ARBA" id="ARBA00022692"/>
    </source>
</evidence>
<evidence type="ECO:0000313" key="8">
    <source>
        <dbReference type="Proteomes" id="UP000253606"/>
    </source>
</evidence>
<dbReference type="OrthoDB" id="9784202at2"/>
<dbReference type="GO" id="GO:0015171">
    <property type="term" value="F:amino acid transmembrane transporter activity"/>
    <property type="evidence" value="ECO:0007669"/>
    <property type="project" value="TreeGrafter"/>
</dbReference>
<evidence type="ECO:0000313" key="7">
    <source>
        <dbReference type="EMBL" id="AXC13996.1"/>
    </source>
</evidence>
<dbReference type="EMBL" id="CP030840">
    <property type="protein sequence ID" value="AXC13996.1"/>
    <property type="molecule type" value="Genomic_DNA"/>
</dbReference>
<proteinExistence type="predicted"/>
<dbReference type="PANTHER" id="PTHR30086">
    <property type="entry name" value="ARGININE EXPORTER PROTEIN ARGO"/>
    <property type="match status" value="1"/>
</dbReference>